<dbReference type="GO" id="GO:0005524">
    <property type="term" value="F:ATP binding"/>
    <property type="evidence" value="ECO:0007669"/>
    <property type="project" value="UniProtKB-KW"/>
</dbReference>
<dbReference type="GO" id="GO:0046872">
    <property type="term" value="F:metal ion binding"/>
    <property type="evidence" value="ECO:0007669"/>
    <property type="project" value="UniProtKB-KW"/>
</dbReference>
<comment type="caution">
    <text evidence="11">The sequence shown here is derived from an EMBL/GenBank/DDBJ whole genome shotgun (WGS) entry which is preliminary data.</text>
</comment>
<evidence type="ECO:0000256" key="3">
    <source>
        <dbReference type="ARBA" id="ARBA00022679"/>
    </source>
</evidence>
<gene>
    <name evidence="11" type="ORF">KI659_02860</name>
</gene>
<reference evidence="11 12" key="1">
    <citation type="submission" date="2021-05" db="EMBL/GenBank/DDBJ databases">
        <authorList>
            <person name="Zhang Z.D."/>
            <person name="Osman G."/>
        </authorList>
    </citation>
    <scope>NUCLEOTIDE SEQUENCE [LARGE SCALE GENOMIC DNA]</scope>
    <source>
        <strain evidence="11 12">KCTC 32217</strain>
    </source>
</reference>
<dbReference type="InterPro" id="IPR002934">
    <property type="entry name" value="Polymerase_NTP_transf_dom"/>
</dbReference>
<dbReference type="AlphaFoldDB" id="A0AAP2CEM5"/>
<dbReference type="EMBL" id="JAHCMY010000001">
    <property type="protein sequence ID" value="MBS9522948.1"/>
    <property type="molecule type" value="Genomic_DNA"/>
</dbReference>
<dbReference type="RefSeq" id="WP_213943819.1">
    <property type="nucleotide sequence ID" value="NZ_JAHCMY010000001.1"/>
</dbReference>
<dbReference type="SUPFAM" id="SSF81301">
    <property type="entry name" value="Nucleotidyltransferase"/>
    <property type="match status" value="1"/>
</dbReference>
<evidence type="ECO:0000256" key="4">
    <source>
        <dbReference type="ARBA" id="ARBA00022695"/>
    </source>
</evidence>
<dbReference type="CDD" id="cd05403">
    <property type="entry name" value="NT_KNTase_like"/>
    <property type="match status" value="1"/>
</dbReference>
<comment type="similarity">
    <text evidence="9">Belongs to the MntA antitoxin family.</text>
</comment>
<dbReference type="Pfam" id="PF01909">
    <property type="entry name" value="NTP_transf_2"/>
    <property type="match status" value="1"/>
</dbReference>
<evidence type="ECO:0000256" key="5">
    <source>
        <dbReference type="ARBA" id="ARBA00022723"/>
    </source>
</evidence>
<dbReference type="InterPro" id="IPR052038">
    <property type="entry name" value="Type-VII_TA_antitoxin"/>
</dbReference>
<evidence type="ECO:0000313" key="12">
    <source>
        <dbReference type="Proteomes" id="UP001319104"/>
    </source>
</evidence>
<keyword evidence="8" id="KW-0460">Magnesium</keyword>
<evidence type="ECO:0000256" key="2">
    <source>
        <dbReference type="ARBA" id="ARBA00022649"/>
    </source>
</evidence>
<dbReference type="GO" id="GO:0016779">
    <property type="term" value="F:nucleotidyltransferase activity"/>
    <property type="evidence" value="ECO:0007669"/>
    <property type="project" value="UniProtKB-KW"/>
</dbReference>
<keyword evidence="12" id="KW-1185">Reference proteome</keyword>
<dbReference type="Gene3D" id="3.30.460.10">
    <property type="entry name" value="Beta Polymerase, domain 2"/>
    <property type="match status" value="1"/>
</dbReference>
<keyword evidence="3" id="KW-0808">Transferase</keyword>
<evidence type="ECO:0000259" key="10">
    <source>
        <dbReference type="Pfam" id="PF01909"/>
    </source>
</evidence>
<evidence type="ECO:0000256" key="1">
    <source>
        <dbReference type="ARBA" id="ARBA00001946"/>
    </source>
</evidence>
<dbReference type="PANTHER" id="PTHR33571">
    <property type="entry name" value="SSL8005 PROTEIN"/>
    <property type="match status" value="1"/>
</dbReference>
<sequence length="96" mass="10929">MRELKDIEKILKQSKQGLSQRYPIKSIAIFGSYARNEQSPDSDLDLLVEINGKIGSKFIDLADEIEQLIGMKVDLVSKNGIKEKYLKAIKDELIYV</sequence>
<dbReference type="Proteomes" id="UP001319104">
    <property type="component" value="Unassembled WGS sequence"/>
</dbReference>
<proteinExistence type="inferred from homology"/>
<comment type="cofactor">
    <cofactor evidence="1">
        <name>Mg(2+)</name>
        <dbReference type="ChEBI" id="CHEBI:18420"/>
    </cofactor>
</comment>
<keyword evidence="7" id="KW-0067">ATP-binding</keyword>
<keyword evidence="6" id="KW-0547">Nucleotide-binding</keyword>
<evidence type="ECO:0000256" key="7">
    <source>
        <dbReference type="ARBA" id="ARBA00022840"/>
    </source>
</evidence>
<evidence type="ECO:0000256" key="8">
    <source>
        <dbReference type="ARBA" id="ARBA00022842"/>
    </source>
</evidence>
<dbReference type="InterPro" id="IPR043519">
    <property type="entry name" value="NT_sf"/>
</dbReference>
<keyword evidence="2" id="KW-1277">Toxin-antitoxin system</keyword>
<feature type="domain" description="Polymerase nucleotidyl transferase" evidence="10">
    <location>
        <begin position="11"/>
        <end position="95"/>
    </location>
</feature>
<protein>
    <submittedName>
        <fullName evidence="11">Nucleotidyltransferase family protein</fullName>
    </submittedName>
</protein>
<evidence type="ECO:0000256" key="9">
    <source>
        <dbReference type="ARBA" id="ARBA00038276"/>
    </source>
</evidence>
<keyword evidence="5" id="KW-0479">Metal-binding</keyword>
<keyword evidence="4" id="KW-0548">Nucleotidyltransferase</keyword>
<evidence type="ECO:0000313" key="11">
    <source>
        <dbReference type="EMBL" id="MBS9522948.1"/>
    </source>
</evidence>
<name>A0AAP2CEM5_9BACT</name>
<dbReference type="PANTHER" id="PTHR33571:SF14">
    <property type="entry name" value="PROTEIN ADENYLYLTRANSFERASE MJ0435-RELATED"/>
    <property type="match status" value="1"/>
</dbReference>
<organism evidence="11 12">
    <name type="scientific">Litoribacter ruber</name>
    <dbReference type="NCBI Taxonomy" id="702568"/>
    <lineage>
        <taxon>Bacteria</taxon>
        <taxon>Pseudomonadati</taxon>
        <taxon>Bacteroidota</taxon>
        <taxon>Cytophagia</taxon>
        <taxon>Cytophagales</taxon>
        <taxon>Cyclobacteriaceae</taxon>
        <taxon>Litoribacter</taxon>
    </lineage>
</organism>
<evidence type="ECO:0000256" key="6">
    <source>
        <dbReference type="ARBA" id="ARBA00022741"/>
    </source>
</evidence>
<accession>A0AAP2CEM5</accession>